<dbReference type="AlphaFoldDB" id="A0A2S1LLA4"/>
<protein>
    <submittedName>
        <fullName evidence="1">Uncharacterized protein</fullName>
    </submittedName>
</protein>
<evidence type="ECO:0000313" key="1">
    <source>
        <dbReference type="EMBL" id="AWG24515.1"/>
    </source>
</evidence>
<dbReference type="KEGG" id="fki:FK004_04320"/>
<name>A0A2S1LLA4_9FLAO</name>
<dbReference type="Proteomes" id="UP000244677">
    <property type="component" value="Chromosome"/>
</dbReference>
<sequence>MPATGYQYKVVDQLNPTVVFDWQDSPEFNTVPPGTYTGYVRAGTGGVAGSCSVALQDITVEHLQQGAMEVLVTPPACGRSAIRAALLNWAGNTATMRFELWKDGSLLLVLPYLITQKYYSFSNLGAGTYTVKYTGGDCTDGEQVVTITTTSEPLEAVANLTAPLTCNAAVVTVAVAGGVAPFTYTLPGRPTQAAPEFAIADPGTYTITVEDTNGCTTTAGITLNRIAPEYTVAAVQPLCGGVFANGSITVNLSNSHGFPIAYRLHEGSIGNPAYQDSGIFPNLAPNDYYIQLRYTIGTAAGGATLYCETEPELAVIVAASNMEVGTNILQELTCTTLGSIEFYGATGGTPPYEYRLGDSGTFQAAPVFTNLAAGTYTTYIRDANGCIAPSDTWILEPLNPPTGLTFTTTPLGCNSVAVALAVTGGTAPFTYEIIAPTLIGNGNDPLFANIAPGVYTFKVTDSKGCSYTQNHEIVGGIPIQLIEFTGENARCSNDGSITFKVMDHSDGHLFSYKLNSDAIVTGQTPGVSITLPNLAPGNYTLLVTDEVTGCMDTATVTIGGTASTLGLAAHPSDISCIHGSVVLVGSGGAPGVRHYTVQFPDGGTIVGPQTHNVFDYLNVEGTYTATITDSRGCSTSVDFTINRALPLTAALQQTACYDTANGATVELAGTGGVAPLYYSSNGGSSYQASPVFTGLAPGDYTFVVRDANWCNVPVNHTIYPEFIATVAVTNIASCVPGGGGGLPIGRLQFAVSGGNPASYQYALQQMPGGAISY</sequence>
<dbReference type="RefSeq" id="WP_108736151.1">
    <property type="nucleotide sequence ID" value="NZ_CP020919.1"/>
</dbReference>
<dbReference type="OrthoDB" id="1373043at2"/>
<organism evidence="1 2">
    <name type="scientific">Flavobacterium kingsejongi</name>
    <dbReference type="NCBI Taxonomy" id="1678728"/>
    <lineage>
        <taxon>Bacteria</taxon>
        <taxon>Pseudomonadati</taxon>
        <taxon>Bacteroidota</taxon>
        <taxon>Flavobacteriia</taxon>
        <taxon>Flavobacteriales</taxon>
        <taxon>Flavobacteriaceae</taxon>
        <taxon>Flavobacterium</taxon>
    </lineage>
</organism>
<reference evidence="1 2" key="1">
    <citation type="submission" date="2017-04" db="EMBL/GenBank/DDBJ databases">
        <title>Complete genome sequence of Flavobacterium kingsejong AJ004.</title>
        <authorList>
            <person name="Lee P.C."/>
        </authorList>
    </citation>
    <scope>NUCLEOTIDE SEQUENCE [LARGE SCALE GENOMIC DNA]</scope>
    <source>
        <strain evidence="1 2">AJ004</strain>
    </source>
</reference>
<keyword evidence="2" id="KW-1185">Reference proteome</keyword>
<evidence type="ECO:0000313" key="2">
    <source>
        <dbReference type="Proteomes" id="UP000244677"/>
    </source>
</evidence>
<dbReference type="EMBL" id="CP020919">
    <property type="protein sequence ID" value="AWG24515.1"/>
    <property type="molecule type" value="Genomic_DNA"/>
</dbReference>
<gene>
    <name evidence="1" type="ORF">FK004_04320</name>
</gene>
<proteinExistence type="predicted"/>
<accession>A0A2S1LLA4</accession>